<dbReference type="InterPro" id="IPR019758">
    <property type="entry name" value="Pept_S26A_signal_pept_1_CS"/>
</dbReference>
<evidence type="ECO:0000256" key="5">
    <source>
        <dbReference type="ARBA" id="ARBA00022801"/>
    </source>
</evidence>
<dbReference type="PROSITE" id="PS00761">
    <property type="entry name" value="SPASE_I_3"/>
    <property type="match status" value="1"/>
</dbReference>
<dbReference type="EMBL" id="MEWS01000027">
    <property type="protein sequence ID" value="OGC81914.1"/>
    <property type="molecule type" value="Genomic_DNA"/>
</dbReference>
<accession>A0A1F4XJY8</accession>
<dbReference type="SUPFAM" id="SSF51306">
    <property type="entry name" value="LexA/Signal peptidase"/>
    <property type="match status" value="1"/>
</dbReference>
<evidence type="ECO:0000256" key="3">
    <source>
        <dbReference type="ARBA" id="ARBA00013208"/>
    </source>
</evidence>
<dbReference type="InterPro" id="IPR019533">
    <property type="entry name" value="Peptidase_S26"/>
</dbReference>
<comment type="caution">
    <text evidence="9">The sequence shown here is derived from an EMBL/GenBank/DDBJ whole genome shotgun (WGS) entry which is preliminary data.</text>
</comment>
<dbReference type="InterPro" id="IPR019756">
    <property type="entry name" value="Pept_S26A_signal_pept_1_Ser-AS"/>
</dbReference>
<dbReference type="InterPro" id="IPR000223">
    <property type="entry name" value="Pept_S26A_signal_pept_1"/>
</dbReference>
<evidence type="ECO:0000313" key="10">
    <source>
        <dbReference type="Proteomes" id="UP000177521"/>
    </source>
</evidence>
<reference evidence="9 10" key="1">
    <citation type="journal article" date="2016" name="Nat. Commun.">
        <title>Thousands of microbial genomes shed light on interconnected biogeochemical processes in an aquifer system.</title>
        <authorList>
            <person name="Anantharaman K."/>
            <person name="Brown C.T."/>
            <person name="Hug L.A."/>
            <person name="Sharon I."/>
            <person name="Castelle C.J."/>
            <person name="Probst A.J."/>
            <person name="Thomas B.C."/>
            <person name="Singh A."/>
            <person name="Wilkins M.J."/>
            <person name="Karaoz U."/>
            <person name="Brodie E.L."/>
            <person name="Williams K.H."/>
            <person name="Hubbard S.S."/>
            <person name="Banfield J.F."/>
        </authorList>
    </citation>
    <scope>NUCLEOTIDE SEQUENCE [LARGE SCALE GENOMIC DNA]</scope>
</reference>
<dbReference type="Pfam" id="PF10502">
    <property type="entry name" value="Peptidase_S26"/>
    <property type="match status" value="1"/>
</dbReference>
<dbReference type="InterPro" id="IPR036286">
    <property type="entry name" value="LexA/Signal_pep-like_sf"/>
</dbReference>
<evidence type="ECO:0000259" key="8">
    <source>
        <dbReference type="Pfam" id="PF10502"/>
    </source>
</evidence>
<dbReference type="CDD" id="cd06530">
    <property type="entry name" value="S26_SPase_I"/>
    <property type="match status" value="1"/>
</dbReference>
<dbReference type="PANTHER" id="PTHR43390">
    <property type="entry name" value="SIGNAL PEPTIDASE I"/>
    <property type="match status" value="1"/>
</dbReference>
<dbReference type="PANTHER" id="PTHR43390:SF1">
    <property type="entry name" value="CHLOROPLAST PROCESSING PEPTIDASE"/>
    <property type="match status" value="1"/>
</dbReference>
<keyword evidence="7" id="KW-1133">Transmembrane helix</keyword>
<keyword evidence="7" id="KW-0812">Transmembrane</keyword>
<evidence type="ECO:0000313" key="9">
    <source>
        <dbReference type="EMBL" id="OGC81914.1"/>
    </source>
</evidence>
<feature type="active site" evidence="6">
    <location>
        <position position="100"/>
    </location>
</feature>
<dbReference type="PRINTS" id="PR00727">
    <property type="entry name" value="LEADERPTASE"/>
</dbReference>
<comment type="subcellular location">
    <subcellularLocation>
        <location evidence="7">Membrane</location>
        <topology evidence="7">Single-pass type II membrane protein</topology>
    </subcellularLocation>
</comment>
<dbReference type="Proteomes" id="UP000177521">
    <property type="component" value="Unassembled WGS sequence"/>
</dbReference>
<gene>
    <name evidence="9" type="ORF">A2788_02165</name>
</gene>
<organism evidence="9 10">
    <name type="scientific">Candidatus Abawacabacteria bacterium RIFCSPHIGHO2_01_FULL_46_8</name>
    <dbReference type="NCBI Taxonomy" id="1817815"/>
    <lineage>
        <taxon>Bacteria</taxon>
        <taxon>Candidatus Abawacaibacteriota</taxon>
    </lineage>
</organism>
<sequence length="216" mass="24673">MVASFQSQSDKPRFYSKLLREFLEFTADVLLNTLIIIGLIILLRFIFISPFEVNGSSMVPTLEHKDYILVNKFIYRLAEPARGDIVVLIPPHSPNTFYVKRIIGLPQEKLEFKDDQVIVRNKEFPTGIALEEDYLLPSVITRLASDSDKIINIPADHYFVLGDNRSASNDSRSWIINSTGLTPDGSIARKQIVGKAWLNIYPFEHFKKLPDPSYSR</sequence>
<dbReference type="Gene3D" id="2.10.109.10">
    <property type="entry name" value="Umud Fragment, subunit A"/>
    <property type="match status" value="1"/>
</dbReference>
<dbReference type="AlphaFoldDB" id="A0A1F4XJY8"/>
<proteinExistence type="inferred from homology"/>
<evidence type="ECO:0000256" key="1">
    <source>
        <dbReference type="ARBA" id="ARBA00000677"/>
    </source>
</evidence>
<evidence type="ECO:0000256" key="4">
    <source>
        <dbReference type="ARBA" id="ARBA00022670"/>
    </source>
</evidence>
<name>A0A1F4XJY8_9BACT</name>
<feature type="transmembrane region" description="Helical" evidence="7">
    <location>
        <begin position="29"/>
        <end position="48"/>
    </location>
</feature>
<dbReference type="PROSITE" id="PS00501">
    <property type="entry name" value="SPASE_I_1"/>
    <property type="match status" value="1"/>
</dbReference>
<dbReference type="GO" id="GO:0009003">
    <property type="term" value="F:signal peptidase activity"/>
    <property type="evidence" value="ECO:0007669"/>
    <property type="project" value="UniProtKB-EC"/>
</dbReference>
<evidence type="ECO:0000256" key="2">
    <source>
        <dbReference type="ARBA" id="ARBA00009370"/>
    </source>
</evidence>
<evidence type="ECO:0000256" key="7">
    <source>
        <dbReference type="RuleBase" id="RU362042"/>
    </source>
</evidence>
<feature type="active site" evidence="6">
    <location>
        <position position="57"/>
    </location>
</feature>
<keyword evidence="7" id="KW-0472">Membrane</keyword>
<dbReference type="GO" id="GO:0016020">
    <property type="term" value="C:membrane"/>
    <property type="evidence" value="ECO:0007669"/>
    <property type="project" value="UniProtKB-SubCell"/>
</dbReference>
<comment type="similarity">
    <text evidence="2 7">Belongs to the peptidase S26 family.</text>
</comment>
<keyword evidence="4 7" id="KW-0645">Protease</keyword>
<dbReference type="EC" id="3.4.21.89" evidence="3 7"/>
<keyword evidence="5 7" id="KW-0378">Hydrolase</keyword>
<protein>
    <recommendedName>
        <fullName evidence="3 7">Signal peptidase I</fullName>
        <ecNumber evidence="3 7">3.4.21.89</ecNumber>
    </recommendedName>
</protein>
<dbReference type="GO" id="GO:0006465">
    <property type="term" value="P:signal peptide processing"/>
    <property type="evidence" value="ECO:0007669"/>
    <property type="project" value="InterPro"/>
</dbReference>
<evidence type="ECO:0000256" key="6">
    <source>
        <dbReference type="PIRSR" id="PIRSR600223-1"/>
    </source>
</evidence>
<comment type="catalytic activity">
    <reaction evidence="1 7">
        <text>Cleavage of hydrophobic, N-terminal signal or leader sequences from secreted and periplasmic proteins.</text>
        <dbReference type="EC" id="3.4.21.89"/>
    </reaction>
</comment>
<dbReference type="NCBIfam" id="TIGR02227">
    <property type="entry name" value="sigpep_I_bact"/>
    <property type="match status" value="1"/>
</dbReference>
<dbReference type="GO" id="GO:0004252">
    <property type="term" value="F:serine-type endopeptidase activity"/>
    <property type="evidence" value="ECO:0007669"/>
    <property type="project" value="InterPro"/>
</dbReference>
<feature type="domain" description="Peptidase S26" evidence="8">
    <location>
        <begin position="29"/>
        <end position="198"/>
    </location>
</feature>